<dbReference type="AlphaFoldDB" id="A0AA86QKR0"/>
<name>A0AA86QKR0_9EUKA</name>
<keyword evidence="3" id="KW-1185">Reference proteome</keyword>
<dbReference type="Proteomes" id="UP001642409">
    <property type="component" value="Unassembled WGS sequence"/>
</dbReference>
<gene>
    <name evidence="1" type="ORF">HINF_LOCUS41155</name>
    <name evidence="2" type="ORF">HINF_LOCUS52630</name>
</gene>
<dbReference type="EMBL" id="CATOUU010000839">
    <property type="protein sequence ID" value="CAI9953510.1"/>
    <property type="molecule type" value="Genomic_DNA"/>
</dbReference>
<reference evidence="1" key="1">
    <citation type="submission" date="2023-06" db="EMBL/GenBank/DDBJ databases">
        <authorList>
            <person name="Kurt Z."/>
        </authorList>
    </citation>
    <scope>NUCLEOTIDE SEQUENCE</scope>
</reference>
<reference evidence="2 3" key="2">
    <citation type="submission" date="2024-07" db="EMBL/GenBank/DDBJ databases">
        <authorList>
            <person name="Akdeniz Z."/>
        </authorList>
    </citation>
    <scope>NUCLEOTIDE SEQUENCE [LARGE SCALE GENOMIC DNA]</scope>
</reference>
<dbReference type="EMBL" id="CAXDID020000263">
    <property type="protein sequence ID" value="CAL6066719.1"/>
    <property type="molecule type" value="Genomic_DNA"/>
</dbReference>
<evidence type="ECO:0000313" key="1">
    <source>
        <dbReference type="EMBL" id="CAI9953510.1"/>
    </source>
</evidence>
<evidence type="ECO:0000313" key="2">
    <source>
        <dbReference type="EMBL" id="CAL6066719.1"/>
    </source>
</evidence>
<accession>A0AA86QKR0</accession>
<dbReference type="PROSITE" id="PS51257">
    <property type="entry name" value="PROKAR_LIPOPROTEIN"/>
    <property type="match status" value="1"/>
</dbReference>
<comment type="caution">
    <text evidence="1">The sequence shown here is derived from an EMBL/GenBank/DDBJ whole genome shotgun (WGS) entry which is preliminary data.</text>
</comment>
<sequence>MSFRRQQKERHVPPTRDEVTPCMLTMLSCKIAGKTCAKRIEIQSSIDHSQRIITSQLKPTSTVWNYKESHNKLIVRYRWQHDISVNCIEHTHSILPRSTPFTPCTVTQQIPVILELKQRFACVNFADDTIVELKPLGHSSGPLDNPLVNMGMVLNTMKQKIEQQYLSQPSWALTLQNRHDTRTHISSDILIVHQVTTTSNKCWRGHSHECHGPFSSNVYAIKCHGHQN</sequence>
<proteinExistence type="predicted"/>
<evidence type="ECO:0000313" key="3">
    <source>
        <dbReference type="Proteomes" id="UP001642409"/>
    </source>
</evidence>
<protein>
    <submittedName>
        <fullName evidence="2">Hypothetical_protein</fullName>
    </submittedName>
</protein>
<organism evidence="1">
    <name type="scientific">Hexamita inflata</name>
    <dbReference type="NCBI Taxonomy" id="28002"/>
    <lineage>
        <taxon>Eukaryota</taxon>
        <taxon>Metamonada</taxon>
        <taxon>Diplomonadida</taxon>
        <taxon>Hexamitidae</taxon>
        <taxon>Hexamitinae</taxon>
        <taxon>Hexamita</taxon>
    </lineage>
</organism>